<protein>
    <submittedName>
        <fullName evidence="1">Uncharacterized protein</fullName>
    </submittedName>
</protein>
<evidence type="ECO:0000313" key="2">
    <source>
        <dbReference type="Proteomes" id="UP000216300"/>
    </source>
</evidence>
<dbReference type="EMBL" id="NMVJ01000009">
    <property type="protein sequence ID" value="OYN89351.1"/>
    <property type="molecule type" value="Genomic_DNA"/>
</dbReference>
<comment type="caution">
    <text evidence="1">The sequence shown here is derived from an EMBL/GenBank/DDBJ whole genome shotgun (WGS) entry which is preliminary data.</text>
</comment>
<accession>A0A255EEI9</accession>
<keyword evidence="2" id="KW-1185">Reference proteome</keyword>
<name>A0A255EEI9_9ACTN</name>
<sequence>MIPWGADFVGCGGEIIYTCTTDRDPSIVVDDVRAAAPDAMVRRLAEGGWEEIYSGEFVIENWDDRAYALVGVRPAVGPSVEMINPLFGLEDGSLELAGGVIISGAGVWSLQQNGDQ</sequence>
<reference evidence="1 2" key="1">
    <citation type="submission" date="2017-07" db="EMBL/GenBank/DDBJ databases">
        <title>Draft whole genome sequences of clinical Proprionibacteriaceae strains.</title>
        <authorList>
            <person name="Bernier A.-M."/>
            <person name="Bernard K."/>
            <person name="Domingo M.-C."/>
        </authorList>
    </citation>
    <scope>NUCLEOTIDE SEQUENCE [LARGE SCALE GENOMIC DNA]</scope>
    <source>
        <strain evidence="1 2">NML 150081</strain>
    </source>
</reference>
<dbReference type="AlphaFoldDB" id="A0A255EEI9"/>
<evidence type="ECO:0000313" key="1">
    <source>
        <dbReference type="EMBL" id="OYN89351.1"/>
    </source>
</evidence>
<gene>
    <name evidence="1" type="ORF">CGZ91_10630</name>
</gene>
<proteinExistence type="predicted"/>
<dbReference type="Proteomes" id="UP000216300">
    <property type="component" value="Unassembled WGS sequence"/>
</dbReference>
<organism evidence="1 2">
    <name type="scientific">Parenemella sanctibonifatiensis</name>
    <dbReference type="NCBI Taxonomy" id="2016505"/>
    <lineage>
        <taxon>Bacteria</taxon>
        <taxon>Bacillati</taxon>
        <taxon>Actinomycetota</taxon>
        <taxon>Actinomycetes</taxon>
        <taxon>Propionibacteriales</taxon>
        <taxon>Propionibacteriaceae</taxon>
        <taxon>Parenemella</taxon>
    </lineage>
</organism>